<dbReference type="PANTHER" id="PTHR37423">
    <property type="entry name" value="SOLUBLE LYTIC MUREIN TRANSGLYCOSYLASE-RELATED"/>
    <property type="match status" value="1"/>
</dbReference>
<gene>
    <name evidence="5" type="ORF">BC777_0804</name>
</gene>
<dbReference type="InterPro" id="IPR008258">
    <property type="entry name" value="Transglycosylase_SLT_dom_1"/>
</dbReference>
<sequence length="204" mass="21804">MGGRNERKQLNVPRFVLTASLIAAFGIPPAVAEEQVSTMSRSGLLQSQTSILDGRAAEQYQNSVRLLPPRGAGFVVTPAYTGDYRGPFIRLAQAAATRHGVPVGLFLRLVEQESGWNASARSVKGALGLAQLMPATARSLGVDPLDPAENLDGGARYLRTQYETFGSWPLALAAYNAGPGAVTRYSGVPPFAETQNYVQVIWGQ</sequence>
<feature type="chain" id="PRO_5014954849" evidence="3">
    <location>
        <begin position="33"/>
        <end position="204"/>
    </location>
</feature>
<evidence type="ECO:0000313" key="5">
    <source>
        <dbReference type="EMBL" id="PJI91963.1"/>
    </source>
</evidence>
<feature type="domain" description="Transglycosylase SLT" evidence="4">
    <location>
        <begin position="91"/>
        <end position="195"/>
    </location>
</feature>
<dbReference type="Gene3D" id="1.10.530.10">
    <property type="match status" value="1"/>
</dbReference>
<dbReference type="Pfam" id="PF01464">
    <property type="entry name" value="SLT"/>
    <property type="match status" value="1"/>
</dbReference>
<accession>A0A2M8WM38</accession>
<dbReference type="InterPro" id="IPR023346">
    <property type="entry name" value="Lysozyme-like_dom_sf"/>
</dbReference>
<protein>
    <submittedName>
        <fullName evidence="5">Transglycosylase-like protein with SLT domain</fullName>
    </submittedName>
</protein>
<comment type="caution">
    <text evidence="5">The sequence shown here is derived from an EMBL/GenBank/DDBJ whole genome shotgun (WGS) entry which is preliminary data.</text>
</comment>
<feature type="signal peptide" evidence="3">
    <location>
        <begin position="1"/>
        <end position="32"/>
    </location>
</feature>
<name>A0A2M8WM38_9RHOB</name>
<dbReference type="EMBL" id="PGTY01000001">
    <property type="protein sequence ID" value="PJI91963.1"/>
    <property type="molecule type" value="Genomic_DNA"/>
</dbReference>
<evidence type="ECO:0000256" key="2">
    <source>
        <dbReference type="ARBA" id="ARBA00009387"/>
    </source>
</evidence>
<dbReference type="OrthoDB" id="9815002at2"/>
<evidence type="ECO:0000313" key="6">
    <source>
        <dbReference type="Proteomes" id="UP000228531"/>
    </source>
</evidence>
<dbReference type="Proteomes" id="UP000228531">
    <property type="component" value="Unassembled WGS sequence"/>
</dbReference>
<dbReference type="PANTHER" id="PTHR37423:SF2">
    <property type="entry name" value="MEMBRANE-BOUND LYTIC MUREIN TRANSGLYCOSYLASE C"/>
    <property type="match status" value="1"/>
</dbReference>
<evidence type="ECO:0000256" key="1">
    <source>
        <dbReference type="ARBA" id="ARBA00007734"/>
    </source>
</evidence>
<comment type="similarity">
    <text evidence="2">Belongs to the virb1 family.</text>
</comment>
<dbReference type="AlphaFoldDB" id="A0A2M8WM38"/>
<evidence type="ECO:0000259" key="4">
    <source>
        <dbReference type="Pfam" id="PF01464"/>
    </source>
</evidence>
<organism evidence="5 6">
    <name type="scientific">Yoonia maricola</name>
    <dbReference type="NCBI Taxonomy" id="420999"/>
    <lineage>
        <taxon>Bacteria</taxon>
        <taxon>Pseudomonadati</taxon>
        <taxon>Pseudomonadota</taxon>
        <taxon>Alphaproteobacteria</taxon>
        <taxon>Rhodobacterales</taxon>
        <taxon>Paracoccaceae</taxon>
        <taxon>Yoonia</taxon>
    </lineage>
</organism>
<keyword evidence="3" id="KW-0732">Signal</keyword>
<comment type="similarity">
    <text evidence="1">Belongs to the transglycosylase Slt family.</text>
</comment>
<reference evidence="5 6" key="1">
    <citation type="submission" date="2017-11" db="EMBL/GenBank/DDBJ databases">
        <title>Genomic Encyclopedia of Archaeal and Bacterial Type Strains, Phase II (KMG-II): From Individual Species to Whole Genera.</title>
        <authorList>
            <person name="Goeker M."/>
        </authorList>
    </citation>
    <scope>NUCLEOTIDE SEQUENCE [LARGE SCALE GENOMIC DNA]</scope>
    <source>
        <strain evidence="5 6">DSM 29128</strain>
    </source>
</reference>
<dbReference type="SUPFAM" id="SSF53955">
    <property type="entry name" value="Lysozyme-like"/>
    <property type="match status" value="1"/>
</dbReference>
<keyword evidence="6" id="KW-1185">Reference proteome</keyword>
<evidence type="ECO:0000256" key="3">
    <source>
        <dbReference type="SAM" id="SignalP"/>
    </source>
</evidence>
<dbReference type="CDD" id="cd00254">
    <property type="entry name" value="LT-like"/>
    <property type="match status" value="1"/>
</dbReference>
<dbReference type="RefSeq" id="WP_100366835.1">
    <property type="nucleotide sequence ID" value="NZ_PGTY01000001.1"/>
</dbReference>
<proteinExistence type="inferred from homology"/>